<dbReference type="Gene3D" id="1.10.1300.10">
    <property type="entry name" value="3'5'-cyclic nucleotide phosphodiesterase, catalytic domain"/>
    <property type="match status" value="1"/>
</dbReference>
<dbReference type="GO" id="GO:0004114">
    <property type="term" value="F:3',5'-cyclic-nucleotide phosphodiesterase activity"/>
    <property type="evidence" value="ECO:0007669"/>
    <property type="project" value="InterPro"/>
</dbReference>
<dbReference type="AlphaFoldDB" id="A0A391NPD8"/>
<dbReference type="Proteomes" id="UP000265618">
    <property type="component" value="Unassembled WGS sequence"/>
</dbReference>
<gene>
    <name evidence="1" type="ORF">KIPB_005908</name>
</gene>
<proteinExistence type="predicted"/>
<comment type="caution">
    <text evidence="1">The sequence shown here is derived from an EMBL/GenBank/DDBJ whole genome shotgun (WGS) entry which is preliminary data.</text>
</comment>
<name>A0A391NPD8_9EUKA</name>
<dbReference type="InterPro" id="IPR036971">
    <property type="entry name" value="PDEase_catalytic_dom_sf"/>
</dbReference>
<dbReference type="EMBL" id="BDIP01001451">
    <property type="protein sequence ID" value="GCA62800.1"/>
    <property type="molecule type" value="Genomic_DNA"/>
</dbReference>
<evidence type="ECO:0000313" key="1">
    <source>
        <dbReference type="EMBL" id="GCA62800.1"/>
    </source>
</evidence>
<dbReference type="GO" id="GO:0007165">
    <property type="term" value="P:signal transduction"/>
    <property type="evidence" value="ECO:0007669"/>
    <property type="project" value="InterPro"/>
</dbReference>
<organism evidence="1 2">
    <name type="scientific">Kipferlia bialata</name>
    <dbReference type="NCBI Taxonomy" id="797122"/>
    <lineage>
        <taxon>Eukaryota</taxon>
        <taxon>Metamonada</taxon>
        <taxon>Carpediemonas-like organisms</taxon>
        <taxon>Kipferlia</taxon>
    </lineage>
</organism>
<accession>A0A391NPD8</accession>
<evidence type="ECO:0000313" key="2">
    <source>
        <dbReference type="Proteomes" id="UP000265618"/>
    </source>
</evidence>
<keyword evidence="2" id="KW-1185">Reference proteome</keyword>
<dbReference type="SUPFAM" id="SSF109604">
    <property type="entry name" value="HD-domain/PDEase-like"/>
    <property type="match status" value="1"/>
</dbReference>
<sequence>MRRFYALQQNPEGQALLNRALMDIQFDAFEFERITGGFGFVMLFLHVYVTDGFQDLLGVGVEVIAKYLLVVHGCSSQCPFNNSAHTLDALQVSRVFGYNKMRQGYGSGMVEARAGILVPPRRNVMWGTPRLMAKVCQAHFVWDTVGPFIGASISM</sequence>
<reference evidence="1 2" key="1">
    <citation type="journal article" date="2018" name="PLoS ONE">
        <title>The draft genome of Kipferlia bialata reveals reductive genome evolution in fornicate parasites.</title>
        <authorList>
            <person name="Tanifuji G."/>
            <person name="Takabayashi S."/>
            <person name="Kume K."/>
            <person name="Takagi M."/>
            <person name="Nakayama T."/>
            <person name="Kamikawa R."/>
            <person name="Inagaki Y."/>
            <person name="Hashimoto T."/>
        </authorList>
    </citation>
    <scope>NUCLEOTIDE SEQUENCE [LARGE SCALE GENOMIC DNA]</scope>
    <source>
        <strain evidence="1">NY0173</strain>
    </source>
</reference>
<protein>
    <submittedName>
        <fullName evidence="1">Uncharacterized protein</fullName>
    </submittedName>
</protein>